<feature type="transmembrane region" description="Helical" evidence="1">
    <location>
        <begin position="65"/>
        <end position="89"/>
    </location>
</feature>
<proteinExistence type="predicted"/>
<dbReference type="RefSeq" id="WP_219433594.1">
    <property type="nucleotide sequence ID" value="NZ_JAHXCP010000013.1"/>
</dbReference>
<keyword evidence="1" id="KW-0472">Membrane</keyword>
<protein>
    <submittedName>
        <fullName evidence="2">NRAMP family Mn2+/Fe2+ transporter</fullName>
    </submittedName>
</protein>
<sequence>MKEKLMPYRWIAYVLMWYIFHLSPAYLRMAYTSEEYLITSFLISVVVILFCSYKFGSEKGKVLGILMFLVGVLIDVFVALMPFIIFLGLNWDH</sequence>
<accession>A0ABS6Y7H0</accession>
<keyword evidence="1" id="KW-1133">Transmembrane helix</keyword>
<dbReference type="EMBL" id="JAHXCP010000013">
    <property type="protein sequence ID" value="MBW4755028.1"/>
    <property type="molecule type" value="Genomic_DNA"/>
</dbReference>
<organism evidence="2 3">
    <name type="scientific">Prevotella melaninogenica</name>
    <dbReference type="NCBI Taxonomy" id="28132"/>
    <lineage>
        <taxon>Bacteria</taxon>
        <taxon>Pseudomonadati</taxon>
        <taxon>Bacteroidota</taxon>
        <taxon>Bacteroidia</taxon>
        <taxon>Bacteroidales</taxon>
        <taxon>Prevotellaceae</taxon>
        <taxon>Prevotella</taxon>
    </lineage>
</organism>
<gene>
    <name evidence="2" type="ORF">KZO77_08205</name>
</gene>
<dbReference type="Proteomes" id="UP000812077">
    <property type="component" value="Unassembled WGS sequence"/>
</dbReference>
<evidence type="ECO:0000313" key="2">
    <source>
        <dbReference type="EMBL" id="MBW4755028.1"/>
    </source>
</evidence>
<keyword evidence="3" id="KW-1185">Reference proteome</keyword>
<evidence type="ECO:0000313" key="3">
    <source>
        <dbReference type="Proteomes" id="UP000812077"/>
    </source>
</evidence>
<keyword evidence="1" id="KW-0812">Transmembrane</keyword>
<comment type="caution">
    <text evidence="2">The sequence shown here is derived from an EMBL/GenBank/DDBJ whole genome shotgun (WGS) entry which is preliminary data.</text>
</comment>
<feature type="transmembrane region" description="Helical" evidence="1">
    <location>
        <begin position="12"/>
        <end position="30"/>
    </location>
</feature>
<reference evidence="2 3" key="1">
    <citation type="submission" date="2021-07" db="EMBL/GenBank/DDBJ databases">
        <title>Genomic diversity and antimicrobial resistance of Prevotella spp. isolated from chronic lung disease airways.</title>
        <authorList>
            <person name="Webb K.A."/>
            <person name="Olagoke O.S."/>
            <person name="Baird T."/>
            <person name="Neill J."/>
            <person name="Pham A."/>
            <person name="Wells T.J."/>
            <person name="Ramsay K.A."/>
            <person name="Bell S.C."/>
            <person name="Sarovich D.S."/>
            <person name="Price E.P."/>
        </authorList>
    </citation>
    <scope>NUCLEOTIDE SEQUENCE [LARGE SCALE GENOMIC DNA]</scope>
    <source>
        <strain evidence="2 3">SCHI0027.S.6</strain>
    </source>
</reference>
<evidence type="ECO:0000256" key="1">
    <source>
        <dbReference type="SAM" id="Phobius"/>
    </source>
</evidence>
<feature type="transmembrane region" description="Helical" evidence="1">
    <location>
        <begin position="36"/>
        <end position="53"/>
    </location>
</feature>
<name>A0ABS6Y7H0_9BACT</name>